<keyword evidence="4" id="KW-1185">Reference proteome</keyword>
<keyword evidence="1" id="KW-0812">Transmembrane</keyword>
<feature type="transmembrane region" description="Helical" evidence="1">
    <location>
        <begin position="12"/>
        <end position="30"/>
    </location>
</feature>
<keyword evidence="1" id="KW-1133">Transmembrane helix</keyword>
<organism evidence="3 4">
    <name type="scientific">Haloglomus irregulare</name>
    <dbReference type="NCBI Taxonomy" id="2234134"/>
    <lineage>
        <taxon>Archaea</taxon>
        <taxon>Methanobacteriati</taxon>
        <taxon>Methanobacteriota</taxon>
        <taxon>Stenosarchaea group</taxon>
        <taxon>Halobacteria</taxon>
        <taxon>Halobacteriales</taxon>
        <taxon>Natronomonadaceae</taxon>
        <taxon>Haloglomus</taxon>
    </lineage>
</organism>
<name>A0A554NEJ3_9EURY</name>
<dbReference type="InterPro" id="IPR021309">
    <property type="entry name" value="YgaP-like_TM"/>
</dbReference>
<gene>
    <name evidence="3" type="ORF">DP107_04490</name>
</gene>
<evidence type="ECO:0000256" key="1">
    <source>
        <dbReference type="SAM" id="Phobius"/>
    </source>
</evidence>
<sequence length="70" mass="7507">MTDPKERRGDRHVRALLAALLAVVAVSTLRKRKRNTGLLALVGAFGFGFNAATSFCGMNRALGIDSTTDE</sequence>
<evidence type="ECO:0000259" key="2">
    <source>
        <dbReference type="Pfam" id="PF11127"/>
    </source>
</evidence>
<dbReference type="InParanoid" id="A0A554NEJ3"/>
<dbReference type="Proteomes" id="UP000319894">
    <property type="component" value="Unassembled WGS sequence"/>
</dbReference>
<reference evidence="3 4" key="1">
    <citation type="submission" date="2018-06" db="EMBL/GenBank/DDBJ databases">
        <title>Natronomonas sp. F16-60 a new haloarchaeon isolated from a solar saltern of Isla Cristina, Huelva, Spain.</title>
        <authorList>
            <person name="Duran-Viseras A."/>
            <person name="Sanchez-Porro C."/>
            <person name="Ventosa A."/>
        </authorList>
    </citation>
    <scope>NUCLEOTIDE SEQUENCE [LARGE SCALE GENOMIC DNA]</scope>
    <source>
        <strain evidence="3 4">F16-60</strain>
    </source>
</reference>
<proteinExistence type="predicted"/>
<evidence type="ECO:0000313" key="4">
    <source>
        <dbReference type="Proteomes" id="UP000319894"/>
    </source>
</evidence>
<feature type="transmembrane region" description="Helical" evidence="1">
    <location>
        <begin position="36"/>
        <end position="56"/>
    </location>
</feature>
<dbReference type="EMBL" id="QMDX01000002">
    <property type="protein sequence ID" value="TSD15420.1"/>
    <property type="molecule type" value="Genomic_DNA"/>
</dbReference>
<feature type="domain" description="Inner membrane protein YgaP-like transmembrane" evidence="2">
    <location>
        <begin position="10"/>
        <end position="66"/>
    </location>
</feature>
<evidence type="ECO:0000313" key="3">
    <source>
        <dbReference type="EMBL" id="TSD15420.1"/>
    </source>
</evidence>
<dbReference type="AlphaFoldDB" id="A0A554NEJ3"/>
<keyword evidence="1" id="KW-0472">Membrane</keyword>
<accession>A0A554NEJ3</accession>
<comment type="caution">
    <text evidence="3">The sequence shown here is derived from an EMBL/GenBank/DDBJ whole genome shotgun (WGS) entry which is preliminary data.</text>
</comment>
<dbReference type="Pfam" id="PF11127">
    <property type="entry name" value="YgaP-like_TM"/>
    <property type="match status" value="1"/>
</dbReference>
<protein>
    <submittedName>
        <fullName evidence="3">DUF2892 domain-containing protein</fullName>
    </submittedName>
</protein>